<evidence type="ECO:0000256" key="1">
    <source>
        <dbReference type="PROSITE-ProRule" id="PRU00339"/>
    </source>
</evidence>
<protein>
    <submittedName>
        <fullName evidence="2">Tetratricopeptide repeat domain containing protein</fullName>
    </submittedName>
</protein>
<dbReference type="InterPro" id="IPR019734">
    <property type="entry name" value="TPR_rpt"/>
</dbReference>
<keyword evidence="1" id="KW-0802">TPR repeat</keyword>
<dbReference type="Gene3D" id="1.25.40.10">
    <property type="entry name" value="Tetratricopeptide repeat domain"/>
    <property type="match status" value="1"/>
</dbReference>
<feature type="non-terminal residue" evidence="2">
    <location>
        <position position="302"/>
    </location>
</feature>
<accession>R4V0Z2</accession>
<dbReference type="InterPro" id="IPR011990">
    <property type="entry name" value="TPR-like_helical_dom_sf"/>
</dbReference>
<organism evidence="2">
    <name type="scientific">Coptotermes formosanus</name>
    <name type="common">Formosan subterranean termite</name>
    <dbReference type="NCBI Taxonomy" id="36987"/>
    <lineage>
        <taxon>Eukaryota</taxon>
        <taxon>Metazoa</taxon>
        <taxon>Ecdysozoa</taxon>
        <taxon>Arthropoda</taxon>
        <taxon>Hexapoda</taxon>
        <taxon>Insecta</taxon>
        <taxon>Pterygota</taxon>
        <taxon>Neoptera</taxon>
        <taxon>Polyneoptera</taxon>
        <taxon>Dictyoptera</taxon>
        <taxon>Blattodea</taxon>
        <taxon>Blattoidea</taxon>
        <taxon>Termitoidae</taxon>
        <taxon>Rhinotermitidae</taxon>
        <taxon>Coptotermes</taxon>
    </lineage>
</organism>
<proteinExistence type="evidence at transcript level"/>
<sequence length="302" mass="34554">MGMEEEKKTNILWDKVQVNEEPEKEKEKIVEEVQFLLSNPSVMENKFLSSKLKLILHKVGVPQNLSALISDLDQSAKEFPDNNEVWICLAEAYIHNGDPTSAIEPLEWALSFKETPEILNLLSLCYRRKKDPNFQHCIELSKRSIKLNFENPKSWMTLGCAYLNIGDRANIVQAKSAFEIALKKGGGKDADLYVNYGTVHELLLNFKEALDCYQKAYEITNGWVIALDNCNRLKSMITNAMNRVKTTKKKELMKKVKGENEFLFLESCAPSDSPTQIILCYGHEKVVPILTTLIFRSYLKVR</sequence>
<dbReference type="AlphaFoldDB" id="R4V0Z2"/>
<dbReference type="SMART" id="SM00028">
    <property type="entry name" value="TPR"/>
    <property type="match status" value="2"/>
</dbReference>
<dbReference type="PROSITE" id="PS50005">
    <property type="entry name" value="TPR"/>
    <property type="match status" value="1"/>
</dbReference>
<name>R4V0Z2_COPFO</name>
<dbReference type="Pfam" id="PF13181">
    <property type="entry name" value="TPR_8"/>
    <property type="match status" value="1"/>
</dbReference>
<evidence type="ECO:0000313" key="2">
    <source>
        <dbReference type="EMBL" id="AGM32312.1"/>
    </source>
</evidence>
<reference evidence="2" key="1">
    <citation type="submission" date="2013-02" db="EMBL/GenBank/DDBJ databases">
        <title>Immune-Related transcriptome of Coptotermes formosanus Shiraki workers: the defense mechanism.</title>
        <authorList>
            <person name="Hussain A."/>
            <person name="Li Y.F."/>
            <person name="Wen S.Y."/>
        </authorList>
    </citation>
    <scope>NUCLEOTIDE SEQUENCE</scope>
</reference>
<dbReference type="SUPFAM" id="SSF48452">
    <property type="entry name" value="TPR-like"/>
    <property type="match status" value="1"/>
</dbReference>
<feature type="repeat" description="TPR" evidence="1">
    <location>
        <begin position="190"/>
        <end position="223"/>
    </location>
</feature>
<dbReference type="EMBL" id="KC632498">
    <property type="protein sequence ID" value="AGM32312.1"/>
    <property type="molecule type" value="mRNA"/>
</dbReference>